<dbReference type="InterPro" id="IPR052559">
    <property type="entry name" value="V-haloperoxidase"/>
</dbReference>
<organism evidence="2 3">
    <name type="scientific">Jiella pelagia</name>
    <dbReference type="NCBI Taxonomy" id="2986949"/>
    <lineage>
        <taxon>Bacteria</taxon>
        <taxon>Pseudomonadati</taxon>
        <taxon>Pseudomonadota</taxon>
        <taxon>Alphaproteobacteria</taxon>
        <taxon>Hyphomicrobiales</taxon>
        <taxon>Aurantimonadaceae</taxon>
        <taxon>Jiella</taxon>
    </lineage>
</organism>
<accession>A0ABY7BX18</accession>
<evidence type="ECO:0008006" key="4">
    <source>
        <dbReference type="Google" id="ProtNLM"/>
    </source>
</evidence>
<evidence type="ECO:0000313" key="2">
    <source>
        <dbReference type="EMBL" id="WAP68036.1"/>
    </source>
</evidence>
<feature type="region of interest" description="Disordered" evidence="1">
    <location>
        <begin position="109"/>
        <end position="132"/>
    </location>
</feature>
<dbReference type="RefSeq" id="WP_268880511.1">
    <property type="nucleotide sequence ID" value="NZ_CP114029.1"/>
</dbReference>
<sequence>MTGCYSLSFRWYTTYLCDTFPSGISEAIMKKLLPDQRAGERERLVRQVRDTATNYATAKFAGVYFQKNNGEVEIPPYVNTFTKGLEHDDYGIPVLEAVEAFKSAISQQQYPDRPDIQKRHTPFPNRKKGFPGLGGNYDYPNNNSVYPDGTAEFFHVPHPDNSHFHLKTKQDPKKGEVCIDWRGWESPLAGHTFELQGPDCDSVAMPEAPCLGSDELTAEIAEVYAMALLRDVPFAEFEAKAEEMSATPSGATTQTVIDALNRLPWFDRDQQIKNLNDREKARRQARFGDASPGKLDRGNLFRGSTPGAKVGPWISQFLLIGNNARTTPPGVDCMPMVVDPAPKPAKAADHDANCIGLGAGGGIGVANGLIKYGAQTITQFFVPQLAHVDYMTDWASWIDVQNGADRRGLLCFDTRPRFIHTPRDLATYVHFDALYQAYLNACLIMIGLGVPGDRGLPEGMYSGLADDLDHPTRDSFATFGVAHILSLVTEVSTRALKAARRQKFQIHLRARPEALAGVLAVSAALSRSDSDDKLGKAYSDKAADMVKALKDCGIVDFVIAHNKKSNAAIPSEEAEERMKWINPDENLLLPMAFPEGSPMHPCYAAGHATVAGACVTVLKAFFEMYEEPIPIKRGRTKLSETMSMFRHDNFKSLFPAEMALDKEGYYQTNADVDGRQLARIKYPEKMEDGLLPKILTVQGELDKLAANISIGRNFAGVHYYTDYYESLRMGERIAVGILQEQMLTYREPVSMRFRSFDGDYMLLTGSGGSLGTDDAKIMVRNASGDWTDEDDWWHRAGDQSCWSRSK</sequence>
<dbReference type="Proteomes" id="UP001164020">
    <property type="component" value="Chromosome"/>
</dbReference>
<evidence type="ECO:0000313" key="3">
    <source>
        <dbReference type="Proteomes" id="UP001164020"/>
    </source>
</evidence>
<proteinExistence type="predicted"/>
<dbReference type="InterPro" id="IPR036938">
    <property type="entry name" value="PAP2/HPO_sf"/>
</dbReference>
<protein>
    <recommendedName>
        <fullName evidence="4">Bromoperoxidase</fullName>
    </recommendedName>
</protein>
<keyword evidence="3" id="KW-1185">Reference proteome</keyword>
<dbReference type="SUPFAM" id="SSF48317">
    <property type="entry name" value="Acid phosphatase/Vanadium-dependent haloperoxidase"/>
    <property type="match status" value="1"/>
</dbReference>
<feature type="region of interest" description="Disordered" evidence="1">
    <location>
        <begin position="278"/>
        <end position="301"/>
    </location>
</feature>
<dbReference type="Gene3D" id="1.10.606.10">
    <property type="entry name" value="Vanadium-containing Chloroperoxidase, domain 2"/>
    <property type="match status" value="1"/>
</dbReference>
<evidence type="ECO:0000256" key="1">
    <source>
        <dbReference type="SAM" id="MobiDB-lite"/>
    </source>
</evidence>
<dbReference type="PANTHER" id="PTHR34599:SF1">
    <property type="entry name" value="PHOSPHATIDIC ACID PHOSPHATASE TYPE 2_HALOPEROXIDASE DOMAIN-CONTAINING PROTEIN"/>
    <property type="match status" value="1"/>
</dbReference>
<dbReference type="EMBL" id="CP114029">
    <property type="protein sequence ID" value="WAP68036.1"/>
    <property type="molecule type" value="Genomic_DNA"/>
</dbReference>
<gene>
    <name evidence="2" type="ORF">OH818_21935</name>
</gene>
<feature type="compositionally biased region" description="Basic residues" evidence="1">
    <location>
        <begin position="119"/>
        <end position="129"/>
    </location>
</feature>
<name>A0ABY7BX18_9HYPH</name>
<dbReference type="PANTHER" id="PTHR34599">
    <property type="entry name" value="PEROXIDASE-RELATED"/>
    <property type="match status" value="1"/>
</dbReference>
<dbReference type="InterPro" id="IPR016119">
    <property type="entry name" value="Br/Cl_peroxidase_C"/>
</dbReference>
<reference evidence="2" key="1">
    <citation type="submission" date="2022-12" db="EMBL/GenBank/DDBJ databases">
        <title>Jiella pelagia sp. nov., isolated from phosphonate enriched culture of Northwest Pacific surface seawater.</title>
        <authorList>
            <person name="Shin D.Y."/>
            <person name="Hwang C.Y."/>
        </authorList>
    </citation>
    <scope>NUCLEOTIDE SEQUENCE</scope>
    <source>
        <strain evidence="2">HL-NP1</strain>
    </source>
</reference>